<evidence type="ECO:0008006" key="4">
    <source>
        <dbReference type="Google" id="ProtNLM"/>
    </source>
</evidence>
<name>A0A6S6P2J9_9MYCO</name>
<dbReference type="AlphaFoldDB" id="A0A6S6P2J9"/>
<feature type="compositionally biased region" description="Low complexity" evidence="1">
    <location>
        <begin position="383"/>
        <end position="395"/>
    </location>
</feature>
<dbReference type="RefSeq" id="WP_185294521.1">
    <property type="nucleotide sequence ID" value="NZ_AP023287.1"/>
</dbReference>
<reference evidence="2 3" key="1">
    <citation type="submission" date="2020-07" db="EMBL/GenBank/DDBJ databases">
        <title>Complete genome sequence of Mycolicibacterium litorale like strain isolated from cardiac implantable electronic device infection.</title>
        <authorList>
            <person name="Fukano H."/>
            <person name="Miyama H."/>
            <person name="Hoshino Y."/>
        </authorList>
    </citation>
    <scope>NUCLEOTIDE SEQUENCE [LARGE SCALE GENOMIC DNA]</scope>
    <source>
        <strain evidence="2 3">NIIDNTM18</strain>
    </source>
</reference>
<feature type="region of interest" description="Disordered" evidence="1">
    <location>
        <begin position="297"/>
        <end position="467"/>
    </location>
</feature>
<sequence length="467" mass="46031">MHTSVRPFATAGAALVGASAIAISPLVATPSLPDVKVANPAVHLSAAVDPIEAWLQVFDTSSLNLGNLADAWMQAPAPVLQQVIANQLGYLAELPDVEAIAGQIGSNVQAALTALFAEDLSTLDSTHSDVYGLLLNGLPPILPPVVPADLAPLVQFSTSYLSGVLLGVVGPVIGPVLALAAGANAIAAHLGGANPDLEAALNTLVNTPADMADAFLNGGQSVDITPLLKAVGLESPLPGLDFGARLVFGGVLSPGGSIFNAMSIDLGDGSGPTGVGPGAIGSLIGLSQAIAKAIGWDGTGSPLDPPATPQSSNLRELSDASVNASQAVTVQTVSAGDTTIDEPATDDEAGESVATTPAVSPPVSDTADTADTADEATEDAGEAAEPSADDAAPASEETDGASTTKADVKRNNAGARIAGAVKSATDRLDSIGAKLRNGSGKTAKAPAGKADSSESAGASKTSGSDSE</sequence>
<feature type="compositionally biased region" description="Acidic residues" evidence="1">
    <location>
        <begin position="371"/>
        <end position="382"/>
    </location>
</feature>
<dbReference type="Proteomes" id="UP000515734">
    <property type="component" value="Chromosome"/>
</dbReference>
<accession>A0A6S6P2J9</accession>
<protein>
    <recommendedName>
        <fullName evidence="4">PE-PGRS family protein</fullName>
    </recommendedName>
</protein>
<evidence type="ECO:0000256" key="1">
    <source>
        <dbReference type="SAM" id="MobiDB-lite"/>
    </source>
</evidence>
<feature type="compositionally biased region" description="Acidic residues" evidence="1">
    <location>
        <begin position="339"/>
        <end position="350"/>
    </location>
</feature>
<evidence type="ECO:0000313" key="3">
    <source>
        <dbReference type="Proteomes" id="UP000515734"/>
    </source>
</evidence>
<feature type="compositionally biased region" description="Polar residues" evidence="1">
    <location>
        <begin position="453"/>
        <end position="467"/>
    </location>
</feature>
<proteinExistence type="predicted"/>
<gene>
    <name evidence="2" type="ORF">NIIDNTM18_08450</name>
</gene>
<evidence type="ECO:0000313" key="2">
    <source>
        <dbReference type="EMBL" id="BCI51567.1"/>
    </source>
</evidence>
<dbReference type="EMBL" id="AP023287">
    <property type="protein sequence ID" value="BCI51567.1"/>
    <property type="molecule type" value="Genomic_DNA"/>
</dbReference>
<dbReference type="NCBIfam" id="NF033942">
    <property type="entry name" value="GjpA"/>
    <property type="match status" value="1"/>
</dbReference>
<feature type="compositionally biased region" description="Polar residues" evidence="1">
    <location>
        <begin position="309"/>
        <end position="337"/>
    </location>
</feature>
<dbReference type="InterPro" id="IPR049934">
    <property type="entry name" value="GjpA-like"/>
</dbReference>
<organism evidence="2 3">
    <name type="scientific">Mycolicibacterium litorale</name>
    <dbReference type="NCBI Taxonomy" id="758802"/>
    <lineage>
        <taxon>Bacteria</taxon>
        <taxon>Bacillati</taxon>
        <taxon>Actinomycetota</taxon>
        <taxon>Actinomycetes</taxon>
        <taxon>Mycobacteriales</taxon>
        <taxon>Mycobacteriaceae</taxon>
        <taxon>Mycolicibacterium</taxon>
    </lineage>
</organism>